<dbReference type="EMBL" id="CAEX01006291">
    <property type="protein sequence ID" value="CCD20775.1"/>
    <property type="molecule type" value="Genomic_DNA"/>
</dbReference>
<evidence type="ECO:0000313" key="2">
    <source>
        <dbReference type="EMBL" id="CCD20775.1"/>
    </source>
</evidence>
<accession>F9WT82</accession>
<evidence type="ECO:0000256" key="1">
    <source>
        <dbReference type="SAM" id="MobiDB-lite"/>
    </source>
</evidence>
<dbReference type="VEuPathDB" id="TriTrypDB:TvY486_0036440"/>
<keyword evidence="3" id="KW-1185">Reference proteome</keyword>
<organism evidence="2 3">
    <name type="scientific">Trypanosoma vivax (strain Y486)</name>
    <dbReference type="NCBI Taxonomy" id="1055687"/>
    <lineage>
        <taxon>Eukaryota</taxon>
        <taxon>Discoba</taxon>
        <taxon>Euglenozoa</taxon>
        <taxon>Kinetoplastea</taxon>
        <taxon>Metakinetoplastina</taxon>
        <taxon>Trypanosomatida</taxon>
        <taxon>Trypanosomatidae</taxon>
        <taxon>Trypanosoma</taxon>
        <taxon>Duttonella</taxon>
    </lineage>
</organism>
<sequence>MPARLLAPTCKLPLCRARLRCPASLLSLPRAPPVKRFALIHRVAFEEDAPAYFPVSVFAVIAAQRSEAQEPLTLFNPGKAPNSPTAMPAPLAPRAFHRVARWCAYWVPVRDVRFEAARASALAEAPFSCKKHSAHPDAHFSTAGRLRGTTPTSSSRNRQASAAHRFFAPILGADFEMAPAPTPAAERELAFGAAAPGIPNTIGNHTAHAFAPRHSPIPTRAGAAHTLFEQPLPDRGASRSRCRKAAARVYGIVFRRVCGASARGGCSPLFDRAPAEPLFTWGPRAPFSGTPRFHNACGPVAATLRHQPSPRRRAHRTNAECHLRPLCATRVGKSRAGPFRRGAGGKAFASADEPVPRVPRCCRSSARVASLFRWGKTKTG</sequence>
<name>F9WT82_TRYVY</name>
<protein>
    <submittedName>
        <fullName evidence="2">Uncharacterized protein</fullName>
    </submittedName>
</protein>
<dbReference type="AlphaFoldDB" id="F9WT82"/>
<proteinExistence type="predicted"/>
<evidence type="ECO:0000313" key="3">
    <source>
        <dbReference type="Proteomes" id="UP000009027"/>
    </source>
</evidence>
<feature type="compositionally biased region" description="Polar residues" evidence="1">
    <location>
        <begin position="149"/>
        <end position="159"/>
    </location>
</feature>
<dbReference type="Proteomes" id="UP000009027">
    <property type="component" value="Unassembled WGS sequence"/>
</dbReference>
<feature type="region of interest" description="Disordered" evidence="1">
    <location>
        <begin position="138"/>
        <end position="159"/>
    </location>
</feature>
<gene>
    <name evidence="2" type="ORF">TvY486_0036440</name>
</gene>
<reference evidence="2 3" key="1">
    <citation type="journal article" date="2012" name="Proc. Natl. Acad. Sci. U.S.A.">
        <title>Antigenic diversity is generated by distinct evolutionary mechanisms in African trypanosome species.</title>
        <authorList>
            <person name="Jackson A.P."/>
            <person name="Berry A."/>
            <person name="Aslett M."/>
            <person name="Allison H.C."/>
            <person name="Burton P."/>
            <person name="Vavrova-Anderson J."/>
            <person name="Brown R."/>
            <person name="Browne H."/>
            <person name="Corton N."/>
            <person name="Hauser H."/>
            <person name="Gamble J."/>
            <person name="Gilderthorp R."/>
            <person name="Marcello L."/>
            <person name="McQuillan J."/>
            <person name="Otto T.D."/>
            <person name="Quail M.A."/>
            <person name="Sanders M.J."/>
            <person name="van Tonder A."/>
            <person name="Ginger M.L."/>
            <person name="Field M.C."/>
            <person name="Barry J.D."/>
            <person name="Hertz-Fowler C."/>
            <person name="Berriman M."/>
        </authorList>
    </citation>
    <scope>NUCLEOTIDE SEQUENCE</scope>
    <source>
        <strain evidence="2 3">Y486</strain>
    </source>
</reference>